<evidence type="ECO:0000313" key="2">
    <source>
        <dbReference type="Proteomes" id="UP000799779"/>
    </source>
</evidence>
<keyword evidence="2" id="KW-1185">Reference proteome</keyword>
<organism evidence="1 2">
    <name type="scientific">Amniculicola lignicola CBS 123094</name>
    <dbReference type="NCBI Taxonomy" id="1392246"/>
    <lineage>
        <taxon>Eukaryota</taxon>
        <taxon>Fungi</taxon>
        <taxon>Dikarya</taxon>
        <taxon>Ascomycota</taxon>
        <taxon>Pezizomycotina</taxon>
        <taxon>Dothideomycetes</taxon>
        <taxon>Pleosporomycetidae</taxon>
        <taxon>Pleosporales</taxon>
        <taxon>Amniculicolaceae</taxon>
        <taxon>Amniculicola</taxon>
    </lineage>
</organism>
<sequence>MRKRTSILIMRREDVFLRTCDADFKLRAWGSGACGEKPPVRNVSVPCTPNLKKYTAKSTVMARANMKLARKLYKPWRYPGDILLWTSEMDTGPGFGIYMSWSSVLRSLKLGTRNPRIGSRYISYEDSQKKRIFGNRGSICKWAGRNPLVLGYS</sequence>
<evidence type="ECO:0000313" key="1">
    <source>
        <dbReference type="EMBL" id="KAF1996780.1"/>
    </source>
</evidence>
<dbReference type="Proteomes" id="UP000799779">
    <property type="component" value="Unassembled WGS sequence"/>
</dbReference>
<protein>
    <submittedName>
        <fullName evidence="1">Uncharacterized protein</fullName>
    </submittedName>
</protein>
<proteinExistence type="predicted"/>
<name>A0A6A5W4K2_9PLEO</name>
<reference evidence="1" key="1">
    <citation type="journal article" date="2020" name="Stud. Mycol.">
        <title>101 Dothideomycetes genomes: a test case for predicting lifestyles and emergence of pathogens.</title>
        <authorList>
            <person name="Haridas S."/>
            <person name="Albert R."/>
            <person name="Binder M."/>
            <person name="Bloem J."/>
            <person name="Labutti K."/>
            <person name="Salamov A."/>
            <person name="Andreopoulos B."/>
            <person name="Baker S."/>
            <person name="Barry K."/>
            <person name="Bills G."/>
            <person name="Bluhm B."/>
            <person name="Cannon C."/>
            <person name="Castanera R."/>
            <person name="Culley D."/>
            <person name="Daum C."/>
            <person name="Ezra D."/>
            <person name="Gonzalez J."/>
            <person name="Henrissat B."/>
            <person name="Kuo A."/>
            <person name="Liang C."/>
            <person name="Lipzen A."/>
            <person name="Lutzoni F."/>
            <person name="Magnuson J."/>
            <person name="Mondo S."/>
            <person name="Nolan M."/>
            <person name="Ohm R."/>
            <person name="Pangilinan J."/>
            <person name="Park H.-J."/>
            <person name="Ramirez L."/>
            <person name="Alfaro M."/>
            <person name="Sun H."/>
            <person name="Tritt A."/>
            <person name="Yoshinaga Y."/>
            <person name="Zwiers L.-H."/>
            <person name="Turgeon B."/>
            <person name="Goodwin S."/>
            <person name="Spatafora J."/>
            <person name="Crous P."/>
            <person name="Grigoriev I."/>
        </authorList>
    </citation>
    <scope>NUCLEOTIDE SEQUENCE</scope>
    <source>
        <strain evidence="1">CBS 123094</strain>
    </source>
</reference>
<dbReference type="EMBL" id="ML977621">
    <property type="protein sequence ID" value="KAF1996780.1"/>
    <property type="molecule type" value="Genomic_DNA"/>
</dbReference>
<accession>A0A6A5W4K2</accession>
<dbReference type="AlphaFoldDB" id="A0A6A5W4K2"/>
<gene>
    <name evidence="1" type="ORF">P154DRAFT_306475</name>
</gene>